<dbReference type="EC" id="3.-.-.-" evidence="5"/>
<dbReference type="GO" id="GO:0005737">
    <property type="term" value="C:cytoplasm"/>
    <property type="evidence" value="ECO:0007669"/>
    <property type="project" value="UniProtKB-SubCell"/>
</dbReference>
<evidence type="ECO:0000256" key="5">
    <source>
        <dbReference type="HAMAP-Rule" id="MF_01256"/>
    </source>
</evidence>
<dbReference type="RefSeq" id="WP_093724821.1">
    <property type="nucleotide sequence ID" value="NZ_FMZB01000001.1"/>
</dbReference>
<dbReference type="GO" id="GO:0008270">
    <property type="term" value="F:zinc ion binding"/>
    <property type="evidence" value="ECO:0007669"/>
    <property type="project" value="UniProtKB-UniRule"/>
</dbReference>
<comment type="subunit">
    <text evidence="5">Homodimer.</text>
</comment>
<evidence type="ECO:0000256" key="3">
    <source>
        <dbReference type="ARBA" id="ARBA00022801"/>
    </source>
</evidence>
<dbReference type="InterPro" id="IPR023774">
    <property type="entry name" value="Put_metal_dep_hydrolase_YfiT"/>
</dbReference>
<dbReference type="NCBIfam" id="NF009807">
    <property type="entry name" value="PRK13291.1"/>
    <property type="match status" value="1"/>
</dbReference>
<comment type="subcellular location">
    <subcellularLocation>
        <location evidence="5">Cytoplasm</location>
    </subcellularLocation>
</comment>
<keyword evidence="1 5" id="KW-0963">Cytoplasm</keyword>
<comment type="function">
    <text evidence="5">Possible metal-dependent hydrolase.</text>
</comment>
<reference evidence="8" key="1">
    <citation type="submission" date="2016-10" db="EMBL/GenBank/DDBJ databases">
        <authorList>
            <person name="Varghese N."/>
            <person name="Submissions S."/>
        </authorList>
    </citation>
    <scope>NUCLEOTIDE SEQUENCE [LARGE SCALE GENOMIC DNA]</scope>
    <source>
        <strain evidence="8">DSM 21620</strain>
    </source>
</reference>
<name>A0A1G6HX09_9BACI</name>
<evidence type="ECO:0000313" key="7">
    <source>
        <dbReference type="EMBL" id="SDB98375.1"/>
    </source>
</evidence>
<organism evidence="7 8">
    <name type="scientific">Terribacillus halophilus</name>
    <dbReference type="NCBI Taxonomy" id="361279"/>
    <lineage>
        <taxon>Bacteria</taxon>
        <taxon>Bacillati</taxon>
        <taxon>Bacillota</taxon>
        <taxon>Bacilli</taxon>
        <taxon>Bacillales</taxon>
        <taxon>Bacillaceae</taxon>
        <taxon>Terribacillus</taxon>
    </lineage>
</organism>
<dbReference type="InterPro" id="IPR034660">
    <property type="entry name" value="DinB/YfiT-like"/>
</dbReference>
<keyword evidence="8" id="KW-1185">Reference proteome</keyword>
<keyword evidence="3 5" id="KW-0378">Hydrolase</keyword>
<dbReference type="Gene3D" id="1.20.120.450">
    <property type="entry name" value="dinb family like domain"/>
    <property type="match status" value="1"/>
</dbReference>
<dbReference type="GO" id="GO:0016787">
    <property type="term" value="F:hydrolase activity"/>
    <property type="evidence" value="ECO:0007669"/>
    <property type="project" value="UniProtKB-UniRule"/>
</dbReference>
<proteinExistence type="inferred from homology"/>
<feature type="binding site" evidence="5">
    <location>
        <position position="159"/>
    </location>
    <ligand>
        <name>Zn(2+)</name>
        <dbReference type="ChEBI" id="CHEBI:29105"/>
    </ligand>
</feature>
<evidence type="ECO:0000256" key="4">
    <source>
        <dbReference type="ARBA" id="ARBA00022833"/>
    </source>
</evidence>
<comment type="similarity">
    <text evidence="5">Belongs to the metal hydrolase YfiT family.</text>
</comment>
<dbReference type="InterPro" id="IPR024775">
    <property type="entry name" value="DinB-like"/>
</dbReference>
<dbReference type="Pfam" id="PF12867">
    <property type="entry name" value="DinB_2"/>
    <property type="match status" value="1"/>
</dbReference>
<dbReference type="Proteomes" id="UP000198666">
    <property type="component" value="Unassembled WGS sequence"/>
</dbReference>
<feature type="domain" description="DinB-like" evidence="6">
    <location>
        <begin position="29"/>
        <end position="163"/>
    </location>
</feature>
<evidence type="ECO:0000256" key="1">
    <source>
        <dbReference type="ARBA" id="ARBA00022490"/>
    </source>
</evidence>
<feature type="binding site" evidence="5">
    <location>
        <position position="155"/>
    </location>
    <ligand>
        <name>Zn(2+)</name>
        <dbReference type="ChEBI" id="CHEBI:29105"/>
    </ligand>
</feature>
<evidence type="ECO:0000256" key="2">
    <source>
        <dbReference type="ARBA" id="ARBA00022723"/>
    </source>
</evidence>
<protein>
    <recommendedName>
        <fullName evidence="5">Putative metal-dependent hydrolase SAMN05421663_10147</fullName>
        <ecNumber evidence="5">3.-.-.-</ecNumber>
    </recommendedName>
</protein>
<dbReference type="OrthoDB" id="9796039at2"/>
<evidence type="ECO:0000313" key="8">
    <source>
        <dbReference type="Proteomes" id="UP000198666"/>
    </source>
</evidence>
<dbReference type="HAMAP" id="MF_01256">
    <property type="entry name" value="YfiT_hydrol"/>
    <property type="match status" value="1"/>
</dbReference>
<comment type="cofactor">
    <cofactor evidence="5">
        <name>Zn(2+)</name>
        <dbReference type="ChEBI" id="CHEBI:29105"/>
    </cofactor>
    <text evidence="5">Binds 1 zinc ion per subunit.</text>
</comment>
<dbReference type="EMBL" id="FMZB01000001">
    <property type="protein sequence ID" value="SDB98375.1"/>
    <property type="molecule type" value="Genomic_DNA"/>
</dbReference>
<keyword evidence="4 5" id="KW-0862">Zinc</keyword>
<sequence length="173" mass="20359">MDRRYPIGQFHVEVPISEEHTKQWIEEISQLPEQLSLLVKGLSESELLYTYREGGWTIKQLIHHLSDSHLNSYIRFKLALTEENPIIKPYEESKWAELLDYEMPPQSALDLLAAIHRKWVVLLRSLSAEQLERTFRHPESGEVNLKENIGIYAWHGKHHLAHIRLALENDHKQ</sequence>
<dbReference type="AlphaFoldDB" id="A0A1G6HX09"/>
<evidence type="ECO:0000259" key="6">
    <source>
        <dbReference type="Pfam" id="PF12867"/>
    </source>
</evidence>
<feature type="binding site" evidence="5">
    <location>
        <position position="64"/>
    </location>
    <ligand>
        <name>Zn(2+)</name>
        <dbReference type="ChEBI" id="CHEBI:29105"/>
    </ligand>
</feature>
<dbReference type="STRING" id="361279.SAMN05421663_10147"/>
<dbReference type="SUPFAM" id="SSF109854">
    <property type="entry name" value="DinB/YfiT-like putative metalloenzymes"/>
    <property type="match status" value="1"/>
</dbReference>
<gene>
    <name evidence="7" type="ORF">SAMN05421663_10147</name>
</gene>
<accession>A0A1G6HX09</accession>
<keyword evidence="2 5" id="KW-0479">Metal-binding</keyword>